<feature type="transmembrane region" description="Helical" evidence="1">
    <location>
        <begin position="55"/>
        <end position="75"/>
    </location>
</feature>
<dbReference type="Proteomes" id="UP000824193">
    <property type="component" value="Unassembled WGS sequence"/>
</dbReference>
<reference evidence="2" key="1">
    <citation type="journal article" date="2021" name="PeerJ">
        <title>Extensive microbial diversity within the chicken gut microbiome revealed by metagenomics and culture.</title>
        <authorList>
            <person name="Gilroy R."/>
            <person name="Ravi A."/>
            <person name="Getino M."/>
            <person name="Pursley I."/>
            <person name="Horton D.L."/>
            <person name="Alikhan N.F."/>
            <person name="Baker D."/>
            <person name="Gharbi K."/>
            <person name="Hall N."/>
            <person name="Watson M."/>
            <person name="Adriaenssens E.M."/>
            <person name="Foster-Nyarko E."/>
            <person name="Jarju S."/>
            <person name="Secka A."/>
            <person name="Antonio M."/>
            <person name="Oren A."/>
            <person name="Chaudhuri R.R."/>
            <person name="La Ragione R."/>
            <person name="Hildebrand F."/>
            <person name="Pallen M.J."/>
        </authorList>
    </citation>
    <scope>NUCLEOTIDE SEQUENCE</scope>
    <source>
        <strain evidence="2">2239</strain>
    </source>
</reference>
<dbReference type="EMBL" id="DXFW01000018">
    <property type="protein sequence ID" value="HIX05617.1"/>
    <property type="molecule type" value="Genomic_DNA"/>
</dbReference>
<evidence type="ECO:0000313" key="3">
    <source>
        <dbReference type="Proteomes" id="UP000824193"/>
    </source>
</evidence>
<name>A0A9D1V3X4_9FIRM</name>
<organism evidence="2 3">
    <name type="scientific">Candidatus Allofournierella pullicola</name>
    <dbReference type="NCBI Taxonomy" id="2838596"/>
    <lineage>
        <taxon>Bacteria</taxon>
        <taxon>Bacillati</taxon>
        <taxon>Bacillota</taxon>
        <taxon>Clostridia</taxon>
        <taxon>Eubacteriales</taxon>
        <taxon>Oscillospiraceae</taxon>
        <taxon>Allofournierella</taxon>
    </lineage>
</organism>
<keyword evidence="1" id="KW-1133">Transmembrane helix</keyword>
<feature type="transmembrane region" description="Helical" evidence="1">
    <location>
        <begin position="140"/>
        <end position="161"/>
    </location>
</feature>
<proteinExistence type="predicted"/>
<reference evidence="2" key="2">
    <citation type="submission" date="2021-04" db="EMBL/GenBank/DDBJ databases">
        <authorList>
            <person name="Gilroy R."/>
        </authorList>
    </citation>
    <scope>NUCLEOTIDE SEQUENCE</scope>
    <source>
        <strain evidence="2">2239</strain>
    </source>
</reference>
<comment type="caution">
    <text evidence="2">The sequence shown here is derived from an EMBL/GenBank/DDBJ whole genome shotgun (WGS) entry which is preliminary data.</text>
</comment>
<keyword evidence="1" id="KW-0812">Transmembrane</keyword>
<dbReference type="AlphaFoldDB" id="A0A9D1V3X4"/>
<protein>
    <submittedName>
        <fullName evidence="2">DUF3267 domain-containing protein</fullName>
    </submittedName>
</protein>
<evidence type="ECO:0000256" key="1">
    <source>
        <dbReference type="SAM" id="Phobius"/>
    </source>
</evidence>
<dbReference type="InterPro" id="IPR021683">
    <property type="entry name" value="DUF3267"/>
</dbReference>
<evidence type="ECO:0000313" key="2">
    <source>
        <dbReference type="EMBL" id="HIX05617.1"/>
    </source>
</evidence>
<dbReference type="Pfam" id="PF11667">
    <property type="entry name" value="DUF3267"/>
    <property type="match status" value="1"/>
</dbReference>
<feature type="transmembrane region" description="Helical" evidence="1">
    <location>
        <begin position="112"/>
        <end position="134"/>
    </location>
</feature>
<feature type="transmembrane region" description="Helical" evidence="1">
    <location>
        <begin position="27"/>
        <end position="49"/>
    </location>
</feature>
<keyword evidence="1" id="KW-0472">Membrane</keyword>
<accession>A0A9D1V3X4</accession>
<gene>
    <name evidence="2" type="ORF">H9865_05885</name>
</gene>
<sequence>MNRNCLQDLPGGYGQVLTIDLQKDTKLALVVNGLAVAIAAVMLTAGFLLMPDFNVFTSLASLAAFLVCAVMYMVLHELVHGACMKVFGAEKVRFGFTGLYAFAGSSEYFKKAAYIVVALAPLVVWGAVFLALNLAMGTKYFWFIYLLQLVNVSGAAGDLYVSFRFLRMPKDILVQDTGVSMTVFAQN</sequence>